<dbReference type="InterPro" id="IPR001547">
    <property type="entry name" value="Glyco_hydro_5"/>
</dbReference>
<reference evidence="5 6" key="1">
    <citation type="submission" date="2018-09" db="EMBL/GenBank/DDBJ databases">
        <title>Genome sequencing of strain 6GH32-13.</title>
        <authorList>
            <person name="Weon H.-Y."/>
            <person name="Heo J."/>
            <person name="Kwon S.-W."/>
        </authorList>
    </citation>
    <scope>NUCLEOTIDE SEQUENCE [LARGE SCALE GENOMIC DNA]</scope>
    <source>
        <strain evidence="5 6">5GH32-13</strain>
    </source>
</reference>
<evidence type="ECO:0000313" key="6">
    <source>
        <dbReference type="Proteomes" id="UP000263900"/>
    </source>
</evidence>
<dbReference type="OrthoDB" id="9774262at2"/>
<evidence type="ECO:0000256" key="3">
    <source>
        <dbReference type="RuleBase" id="RU361153"/>
    </source>
</evidence>
<proteinExistence type="inferred from homology"/>
<dbReference type="Proteomes" id="UP000263900">
    <property type="component" value="Chromosome"/>
</dbReference>
<keyword evidence="5" id="KW-0119">Carbohydrate metabolism</keyword>
<sequence>MKILCSITIAAITAGILLSTGCRDNAEKTTATTSESPARKVWTAAQANEWYAKRPWMVGANFIPSTAINQLEMWQKESFDTATISKELGWAASIGFNTMRVYLHHLAWNQDKQGFKDRMARYLAIADSKGIKTIFVIFDDCWNKDPKAGTQPAPKTGIHNSGWMQDPGDPYYKDSTLFPELESYVKDIITHFGKDQRILLWDVYNEPGNSGKLDSSLPLLVNVFTWARAANPEQPLTAGLWAWDFEKLNQVQIENSDVITYHDYEDAPWHKRVVELLQTHGKPLICTEYMARTRNSNFSNILPMLKENNVGAINWGLVAGKTNTIYAWDTPMADGSEPPVWFHDIFRKDGTPYKKEETDLIRRLTTAGK</sequence>
<organism evidence="5 6">
    <name type="scientific">Paraflavitalea soli</name>
    <dbReference type="NCBI Taxonomy" id="2315862"/>
    <lineage>
        <taxon>Bacteria</taxon>
        <taxon>Pseudomonadati</taxon>
        <taxon>Bacteroidota</taxon>
        <taxon>Chitinophagia</taxon>
        <taxon>Chitinophagales</taxon>
        <taxon>Chitinophagaceae</taxon>
        <taxon>Paraflavitalea</taxon>
    </lineage>
</organism>
<keyword evidence="5" id="KW-0858">Xylan degradation</keyword>
<keyword evidence="1 3" id="KW-0378">Hydrolase</keyword>
<dbReference type="Gene3D" id="3.20.20.80">
    <property type="entry name" value="Glycosidases"/>
    <property type="match status" value="1"/>
</dbReference>
<comment type="similarity">
    <text evidence="3">Belongs to the glycosyl hydrolase 5 (cellulase A) family.</text>
</comment>
<evidence type="ECO:0000256" key="1">
    <source>
        <dbReference type="ARBA" id="ARBA00022801"/>
    </source>
</evidence>
<feature type="domain" description="Glycoside hydrolase family 5" evidence="4">
    <location>
        <begin position="91"/>
        <end position="316"/>
    </location>
</feature>
<name>A0A3B7MWC4_9BACT</name>
<keyword evidence="2 3" id="KW-0326">Glycosidase</keyword>
<evidence type="ECO:0000259" key="4">
    <source>
        <dbReference type="Pfam" id="PF00150"/>
    </source>
</evidence>
<keyword evidence="6" id="KW-1185">Reference proteome</keyword>
<dbReference type="RefSeq" id="WP_119054119.1">
    <property type="nucleotide sequence ID" value="NZ_CP032157.1"/>
</dbReference>
<protein>
    <submittedName>
        <fullName evidence="5">1,4-beta-xylanase</fullName>
    </submittedName>
</protein>
<keyword evidence="5" id="KW-0624">Polysaccharide degradation</keyword>
<dbReference type="Pfam" id="PF00150">
    <property type="entry name" value="Cellulase"/>
    <property type="match status" value="1"/>
</dbReference>
<dbReference type="PROSITE" id="PS51257">
    <property type="entry name" value="PROKAR_LIPOPROTEIN"/>
    <property type="match status" value="1"/>
</dbReference>
<accession>A0A3B7MWC4</accession>
<dbReference type="SUPFAM" id="SSF51445">
    <property type="entry name" value="(Trans)glycosidases"/>
    <property type="match status" value="1"/>
</dbReference>
<gene>
    <name evidence="5" type="ORF">D3H65_31495</name>
</gene>
<dbReference type="GO" id="GO:0045493">
    <property type="term" value="P:xylan catabolic process"/>
    <property type="evidence" value="ECO:0007669"/>
    <property type="project" value="UniProtKB-KW"/>
</dbReference>
<dbReference type="GO" id="GO:0004553">
    <property type="term" value="F:hydrolase activity, hydrolyzing O-glycosyl compounds"/>
    <property type="evidence" value="ECO:0007669"/>
    <property type="project" value="InterPro"/>
</dbReference>
<evidence type="ECO:0000256" key="2">
    <source>
        <dbReference type="ARBA" id="ARBA00023295"/>
    </source>
</evidence>
<dbReference type="AlphaFoldDB" id="A0A3B7MWC4"/>
<dbReference type="KEGG" id="pseg:D3H65_31495"/>
<evidence type="ECO:0000313" key="5">
    <source>
        <dbReference type="EMBL" id="AXY78247.1"/>
    </source>
</evidence>
<dbReference type="InterPro" id="IPR017853">
    <property type="entry name" value="GH"/>
</dbReference>
<dbReference type="EMBL" id="CP032157">
    <property type="protein sequence ID" value="AXY78247.1"/>
    <property type="molecule type" value="Genomic_DNA"/>
</dbReference>